<keyword evidence="4" id="KW-0413">Isomerase</keyword>
<dbReference type="OrthoDB" id="271937at2759"/>
<dbReference type="FunFam" id="3.30.70.3190:FF:000001">
    <property type="entry name" value="tRNA pseudouridine synthase Pus10"/>
    <property type="match status" value="1"/>
</dbReference>
<dbReference type="EMBL" id="AGSI01000003">
    <property type="protein sequence ID" value="EIE26038.1"/>
    <property type="molecule type" value="Genomic_DNA"/>
</dbReference>
<dbReference type="Proteomes" id="UP000007264">
    <property type="component" value="Unassembled WGS sequence"/>
</dbReference>
<feature type="domain" description="Pus10-like C-terminal" evidence="5">
    <location>
        <begin position="3"/>
        <end position="214"/>
    </location>
</feature>
<dbReference type="GO" id="GO:0003723">
    <property type="term" value="F:RNA binding"/>
    <property type="evidence" value="ECO:0007669"/>
    <property type="project" value="InterPro"/>
</dbReference>
<dbReference type="Pfam" id="PF21238">
    <property type="entry name" value="Pus10_C"/>
    <property type="match status" value="1"/>
</dbReference>
<sequence length="219" mass="24430">GMRKGRTSIQEEVERVVLPHLRCDGSKFISAGREDMNVRMLGSGRPFVLEIANARAAMPALECFEQMADSLNQSGVGVEVRKLQPVDKDSLRAVQAGEQEKQKSYLATCWLPCPVTPAILENINSSENLVLQQRTPTRVEHRRAMLVREKTIYSMSAEPVEGDPHSLVLRLRTQAGTYIKEFVHSDDGRTTPNLASLVGCEESAKILDLDVLEVHMEFI</sequence>
<feature type="non-terminal residue" evidence="6">
    <location>
        <position position="1"/>
    </location>
</feature>
<evidence type="ECO:0000256" key="2">
    <source>
        <dbReference type="ARBA" id="ARBA00012787"/>
    </source>
</evidence>
<evidence type="ECO:0000259" key="5">
    <source>
        <dbReference type="Pfam" id="PF21238"/>
    </source>
</evidence>
<dbReference type="RefSeq" id="XP_005650582.1">
    <property type="nucleotide sequence ID" value="XM_005650525.1"/>
</dbReference>
<dbReference type="PANTHER" id="PTHR21568">
    <property type="entry name" value="TRNA PSEUDOURIDINE SYNTHASE PUS10"/>
    <property type="match status" value="1"/>
</dbReference>
<name>I0Z5W9_COCSC</name>
<accession>I0Z5W9</accession>
<evidence type="ECO:0000256" key="1">
    <source>
        <dbReference type="ARBA" id="ARBA00009652"/>
    </source>
</evidence>
<evidence type="ECO:0000313" key="6">
    <source>
        <dbReference type="EMBL" id="EIE26038.1"/>
    </source>
</evidence>
<dbReference type="InterPro" id="IPR020103">
    <property type="entry name" value="PsdUridine_synth_cat_dom_sf"/>
</dbReference>
<dbReference type="PANTHER" id="PTHR21568:SF0">
    <property type="entry name" value="TRNA PSEUDOURIDINE SYNTHASE PUS10"/>
    <property type="match status" value="1"/>
</dbReference>
<dbReference type="GO" id="GO:0160148">
    <property type="term" value="F:tRNA pseudouridine(55) synthase activity"/>
    <property type="evidence" value="ECO:0007669"/>
    <property type="project" value="UniProtKB-EC"/>
</dbReference>
<comment type="similarity">
    <text evidence="1">Belongs to the pseudouridine synthase Pus10 family.</text>
</comment>
<dbReference type="KEGG" id="csl:COCSUDRAFT_12682"/>
<proteinExistence type="inferred from homology"/>
<evidence type="ECO:0000256" key="3">
    <source>
        <dbReference type="ARBA" id="ARBA00022694"/>
    </source>
</evidence>
<reference evidence="6 7" key="1">
    <citation type="journal article" date="2012" name="Genome Biol.">
        <title>The genome of the polar eukaryotic microalga coccomyxa subellipsoidea reveals traits of cold adaptation.</title>
        <authorList>
            <person name="Blanc G."/>
            <person name="Agarkova I."/>
            <person name="Grimwood J."/>
            <person name="Kuo A."/>
            <person name="Brueggeman A."/>
            <person name="Dunigan D."/>
            <person name="Gurnon J."/>
            <person name="Ladunga I."/>
            <person name="Lindquist E."/>
            <person name="Lucas S."/>
            <person name="Pangilinan J."/>
            <person name="Proschold T."/>
            <person name="Salamov A."/>
            <person name="Schmutz J."/>
            <person name="Weeks D."/>
            <person name="Yamada T."/>
            <person name="Claverie J.M."/>
            <person name="Grigoriev I."/>
            <person name="Van Etten J."/>
            <person name="Lomsadze A."/>
            <person name="Borodovsky M."/>
        </authorList>
    </citation>
    <scope>NUCLEOTIDE SEQUENCE [LARGE SCALE GENOMIC DNA]</scope>
    <source>
        <strain evidence="6 7">C-169</strain>
    </source>
</reference>
<keyword evidence="7" id="KW-1185">Reference proteome</keyword>
<dbReference type="STRING" id="574566.I0Z5W9"/>
<keyword evidence="3" id="KW-0819">tRNA processing</keyword>
<dbReference type="AlphaFoldDB" id="I0Z5W9"/>
<dbReference type="SUPFAM" id="SSF55120">
    <property type="entry name" value="Pseudouridine synthase"/>
    <property type="match status" value="1"/>
</dbReference>
<gene>
    <name evidence="6" type="ORF">COCSUDRAFT_12682</name>
</gene>
<organism evidence="6 7">
    <name type="scientific">Coccomyxa subellipsoidea (strain C-169)</name>
    <name type="common">Green microalga</name>
    <dbReference type="NCBI Taxonomy" id="574566"/>
    <lineage>
        <taxon>Eukaryota</taxon>
        <taxon>Viridiplantae</taxon>
        <taxon>Chlorophyta</taxon>
        <taxon>core chlorophytes</taxon>
        <taxon>Trebouxiophyceae</taxon>
        <taxon>Trebouxiophyceae incertae sedis</taxon>
        <taxon>Coccomyxaceae</taxon>
        <taxon>Coccomyxa</taxon>
        <taxon>Coccomyxa subellipsoidea</taxon>
    </lineage>
</organism>
<dbReference type="InterPro" id="IPR039894">
    <property type="entry name" value="Pus10-like"/>
</dbReference>
<dbReference type="eggNOG" id="KOG2364">
    <property type="taxonomic scope" value="Eukaryota"/>
</dbReference>
<evidence type="ECO:0000256" key="4">
    <source>
        <dbReference type="ARBA" id="ARBA00023235"/>
    </source>
</evidence>
<dbReference type="GO" id="GO:0031119">
    <property type="term" value="P:tRNA pseudouridine synthesis"/>
    <property type="evidence" value="ECO:0007669"/>
    <property type="project" value="TreeGrafter"/>
</dbReference>
<dbReference type="EC" id="5.4.99.25" evidence="2"/>
<dbReference type="Gene3D" id="3.30.70.3190">
    <property type="match status" value="1"/>
</dbReference>
<dbReference type="InterPro" id="IPR048741">
    <property type="entry name" value="Pus10-like_C"/>
</dbReference>
<dbReference type="GeneID" id="17044042"/>
<dbReference type="Gene3D" id="3.30.70.2510">
    <property type="match status" value="1"/>
</dbReference>
<evidence type="ECO:0000313" key="7">
    <source>
        <dbReference type="Proteomes" id="UP000007264"/>
    </source>
</evidence>
<comment type="caution">
    <text evidence="6">The sequence shown here is derived from an EMBL/GenBank/DDBJ whole genome shotgun (WGS) entry which is preliminary data.</text>
</comment>
<protein>
    <recommendedName>
        <fullName evidence="2">tRNA pseudouridine(55) synthase</fullName>
        <ecNumber evidence="2">5.4.99.25</ecNumber>
    </recommendedName>
</protein>